<feature type="region of interest" description="Disordered" evidence="1">
    <location>
        <begin position="194"/>
        <end position="229"/>
    </location>
</feature>
<feature type="region of interest" description="Disordered" evidence="1">
    <location>
        <begin position="1"/>
        <end position="66"/>
    </location>
</feature>
<accession>A0ABR2YXY9</accession>
<organism evidence="3 4">
    <name type="scientific">Coccomyxa subellipsoidea</name>
    <dbReference type="NCBI Taxonomy" id="248742"/>
    <lineage>
        <taxon>Eukaryota</taxon>
        <taxon>Viridiplantae</taxon>
        <taxon>Chlorophyta</taxon>
        <taxon>core chlorophytes</taxon>
        <taxon>Trebouxiophyceae</taxon>
        <taxon>Trebouxiophyceae incertae sedis</taxon>
        <taxon>Coccomyxaceae</taxon>
        <taxon>Coccomyxa</taxon>
    </lineage>
</organism>
<protein>
    <recommendedName>
        <fullName evidence="2">FHA domain-containing protein</fullName>
    </recommendedName>
</protein>
<evidence type="ECO:0000313" key="3">
    <source>
        <dbReference type="EMBL" id="KAK9916653.1"/>
    </source>
</evidence>
<dbReference type="Pfam" id="PF00498">
    <property type="entry name" value="FHA"/>
    <property type="match status" value="1"/>
</dbReference>
<dbReference type="Gene3D" id="2.60.200.20">
    <property type="match status" value="1"/>
</dbReference>
<dbReference type="InterPro" id="IPR000253">
    <property type="entry name" value="FHA_dom"/>
</dbReference>
<sequence length="327" mass="35040">MGAVARLGMGGFVKAEKGQVEPASAPKIEIISSRRDQRRQQMPPPPPMPPQSQRMPDRAPGQFRPPDWAGVPPYAAFLDVIKAGQVIDRLTLRGAATVFGRSPTADVVLDHPSLSRQHAALCYQETSGQWVLVDLNSAHGTAVDGQQITKNLPVELREEARLRFAASSREYVLRCSTSAEGSAAAVKEQSSSAALGGMKRSAHSEPEVLQESQVKRQRGVKWADEAEPDSAAAANTALEQVIGYSDSREFSAKVGPSPASEGEGKFANLVESRVVDAKEAKGGIKQQQPKVKRPPETEGGRSRAPQPLLKPSLFDWLPPPGSSAKAS</sequence>
<proteinExistence type="predicted"/>
<keyword evidence="4" id="KW-1185">Reference proteome</keyword>
<dbReference type="PANTHER" id="PTHR23308">
    <property type="entry name" value="NUCLEAR INHIBITOR OF PROTEIN PHOSPHATASE-1"/>
    <property type="match status" value="1"/>
</dbReference>
<comment type="caution">
    <text evidence="3">The sequence shown here is derived from an EMBL/GenBank/DDBJ whole genome shotgun (WGS) entry which is preliminary data.</text>
</comment>
<gene>
    <name evidence="3" type="ORF">WJX75_005401</name>
</gene>
<dbReference type="PROSITE" id="PS50006">
    <property type="entry name" value="FHA_DOMAIN"/>
    <property type="match status" value="1"/>
</dbReference>
<evidence type="ECO:0000256" key="1">
    <source>
        <dbReference type="SAM" id="MobiDB-lite"/>
    </source>
</evidence>
<feature type="domain" description="FHA" evidence="2">
    <location>
        <begin position="97"/>
        <end position="148"/>
    </location>
</feature>
<dbReference type="EMBL" id="JALJOT010000003">
    <property type="protein sequence ID" value="KAK9916653.1"/>
    <property type="molecule type" value="Genomic_DNA"/>
</dbReference>
<feature type="region of interest" description="Disordered" evidence="1">
    <location>
        <begin position="278"/>
        <end position="327"/>
    </location>
</feature>
<evidence type="ECO:0000259" key="2">
    <source>
        <dbReference type="PROSITE" id="PS50006"/>
    </source>
</evidence>
<dbReference type="Proteomes" id="UP001491310">
    <property type="component" value="Unassembled WGS sequence"/>
</dbReference>
<reference evidence="3 4" key="1">
    <citation type="journal article" date="2024" name="Nat. Commun.">
        <title>Phylogenomics reveals the evolutionary origins of lichenization in chlorophyte algae.</title>
        <authorList>
            <person name="Puginier C."/>
            <person name="Libourel C."/>
            <person name="Otte J."/>
            <person name="Skaloud P."/>
            <person name="Haon M."/>
            <person name="Grisel S."/>
            <person name="Petersen M."/>
            <person name="Berrin J.G."/>
            <person name="Delaux P.M."/>
            <person name="Dal Grande F."/>
            <person name="Keller J."/>
        </authorList>
    </citation>
    <scope>NUCLEOTIDE SEQUENCE [LARGE SCALE GENOMIC DNA]</scope>
    <source>
        <strain evidence="3 4">SAG 216-7</strain>
    </source>
</reference>
<dbReference type="SMART" id="SM00240">
    <property type="entry name" value="FHA"/>
    <property type="match status" value="1"/>
</dbReference>
<dbReference type="InterPro" id="IPR008984">
    <property type="entry name" value="SMAD_FHA_dom_sf"/>
</dbReference>
<name>A0ABR2YXY9_9CHLO</name>
<dbReference type="InterPro" id="IPR050923">
    <property type="entry name" value="Cell_Proc_Reg/RNA_Proc"/>
</dbReference>
<evidence type="ECO:0000313" key="4">
    <source>
        <dbReference type="Proteomes" id="UP001491310"/>
    </source>
</evidence>
<dbReference type="SUPFAM" id="SSF49879">
    <property type="entry name" value="SMAD/FHA domain"/>
    <property type="match status" value="1"/>
</dbReference>